<dbReference type="AlphaFoldDB" id="A0A2U3D0T1"/>
<dbReference type="GO" id="GO:0006352">
    <property type="term" value="P:DNA-templated transcription initiation"/>
    <property type="evidence" value="ECO:0007669"/>
    <property type="project" value="InterPro"/>
</dbReference>
<organism evidence="2 3">
    <name type="scientific">Sulfoacidibacillus thermotolerans</name>
    <name type="common">Acidibacillus sulfuroxidans</name>
    <dbReference type="NCBI Taxonomy" id="1765684"/>
    <lineage>
        <taxon>Bacteria</taxon>
        <taxon>Bacillati</taxon>
        <taxon>Bacillota</taxon>
        <taxon>Bacilli</taxon>
        <taxon>Bacillales</taxon>
        <taxon>Alicyclobacillaceae</taxon>
        <taxon>Sulfoacidibacillus</taxon>
    </lineage>
</organism>
<keyword evidence="3" id="KW-1185">Reference proteome</keyword>
<evidence type="ECO:0000259" key="1">
    <source>
        <dbReference type="Pfam" id="PF08281"/>
    </source>
</evidence>
<gene>
    <name evidence="2" type="ORF">BM613_13605</name>
</gene>
<dbReference type="InterPro" id="IPR036388">
    <property type="entry name" value="WH-like_DNA-bd_sf"/>
</dbReference>
<protein>
    <recommendedName>
        <fullName evidence="1">RNA polymerase sigma factor 70 region 4 type 2 domain-containing protein</fullName>
    </recommendedName>
</protein>
<reference evidence="2 3" key="1">
    <citation type="submission" date="2016-11" db="EMBL/GenBank/DDBJ databases">
        <title>Comparative genomics of Acidibacillus ferroxidans species.</title>
        <authorList>
            <person name="Oliveira G."/>
            <person name="Nunes G."/>
            <person name="Oliveira R."/>
            <person name="Araujo F."/>
            <person name="Salim A."/>
            <person name="Scholte L."/>
            <person name="Morais D."/>
            <person name="Nancucheo I."/>
            <person name="Johnson D.B."/>
            <person name="Grail B."/>
            <person name="Bittencourt J."/>
            <person name="Valadares R."/>
        </authorList>
    </citation>
    <scope>NUCLEOTIDE SEQUENCE [LARGE SCALE GENOMIC DNA]</scope>
    <source>
        <strain evidence="2 3">Y002</strain>
    </source>
</reference>
<evidence type="ECO:0000313" key="2">
    <source>
        <dbReference type="EMBL" id="PWI54867.1"/>
    </source>
</evidence>
<name>A0A2U3D0T1_SULT2</name>
<dbReference type="Proteomes" id="UP000245380">
    <property type="component" value="Unassembled WGS sequence"/>
</dbReference>
<dbReference type="SUPFAM" id="SSF88659">
    <property type="entry name" value="Sigma3 and sigma4 domains of RNA polymerase sigma factors"/>
    <property type="match status" value="1"/>
</dbReference>
<comment type="caution">
    <text evidence="2">The sequence shown here is derived from an EMBL/GenBank/DDBJ whole genome shotgun (WGS) entry which is preliminary data.</text>
</comment>
<feature type="domain" description="RNA polymerase sigma factor 70 region 4 type 2" evidence="1">
    <location>
        <begin position="175"/>
        <end position="220"/>
    </location>
</feature>
<proteinExistence type="predicted"/>
<dbReference type="Pfam" id="PF08281">
    <property type="entry name" value="Sigma70_r4_2"/>
    <property type="match status" value="1"/>
</dbReference>
<evidence type="ECO:0000313" key="3">
    <source>
        <dbReference type="Proteomes" id="UP000245380"/>
    </source>
</evidence>
<dbReference type="OrthoDB" id="2083683at2"/>
<dbReference type="InterPro" id="IPR013324">
    <property type="entry name" value="RNA_pol_sigma_r3/r4-like"/>
</dbReference>
<dbReference type="Gene3D" id="1.10.10.10">
    <property type="entry name" value="Winged helix-like DNA-binding domain superfamily/Winged helix DNA-binding domain"/>
    <property type="match status" value="1"/>
</dbReference>
<dbReference type="InterPro" id="IPR013249">
    <property type="entry name" value="RNA_pol_sigma70_r4_t2"/>
</dbReference>
<dbReference type="GO" id="GO:0016987">
    <property type="term" value="F:sigma factor activity"/>
    <property type="evidence" value="ECO:0007669"/>
    <property type="project" value="InterPro"/>
</dbReference>
<sequence>MEDLAVQYVQTRQQLLLLRAQNQSQERILWAEIRALVIHLPPWAQAYFEDASKLASEKDWTHIVERMVYALKDEQEYHAATEIEQRLRKVSELRDVRSKLESMVRDRTLDLYEMQRYAELPDDVMREAKQILNKHKTSFVDYKDALRSQTSDPIETFFDDKPEDQEDAGFYVGFSQLSKRQKEAYYLHKVENLSYAKIAELLGVKKGSIERYIEMARKKLERPSAQLEMENLSYEKIVQDLGEKRNVPRAIDTTSEKEYSSVQLEFDFE</sequence>
<accession>A0A2U3D0T1</accession>
<dbReference type="GO" id="GO:0003677">
    <property type="term" value="F:DNA binding"/>
    <property type="evidence" value="ECO:0007669"/>
    <property type="project" value="InterPro"/>
</dbReference>
<dbReference type="EMBL" id="MPDK01000047">
    <property type="protein sequence ID" value="PWI54867.1"/>
    <property type="molecule type" value="Genomic_DNA"/>
</dbReference>